<keyword evidence="3" id="KW-1185">Reference proteome</keyword>
<feature type="chain" id="PRO_5020966021" description="Secreted protein" evidence="1">
    <location>
        <begin position="22"/>
        <end position="76"/>
    </location>
</feature>
<dbReference type="Proteomes" id="UP000298663">
    <property type="component" value="Chromosome X"/>
</dbReference>
<organism evidence="2 3">
    <name type="scientific">Steinernema carpocapsae</name>
    <name type="common">Entomopathogenic nematode</name>
    <dbReference type="NCBI Taxonomy" id="34508"/>
    <lineage>
        <taxon>Eukaryota</taxon>
        <taxon>Metazoa</taxon>
        <taxon>Ecdysozoa</taxon>
        <taxon>Nematoda</taxon>
        <taxon>Chromadorea</taxon>
        <taxon>Rhabditida</taxon>
        <taxon>Tylenchina</taxon>
        <taxon>Panagrolaimomorpha</taxon>
        <taxon>Strongyloidoidea</taxon>
        <taxon>Steinernematidae</taxon>
        <taxon>Steinernema</taxon>
    </lineage>
</organism>
<reference evidence="2 3" key="1">
    <citation type="journal article" date="2015" name="Genome Biol.">
        <title>Comparative genomics of Steinernema reveals deeply conserved gene regulatory networks.</title>
        <authorList>
            <person name="Dillman A.R."/>
            <person name="Macchietto M."/>
            <person name="Porter C.F."/>
            <person name="Rogers A."/>
            <person name="Williams B."/>
            <person name="Antoshechkin I."/>
            <person name="Lee M.M."/>
            <person name="Goodwin Z."/>
            <person name="Lu X."/>
            <person name="Lewis E.E."/>
            <person name="Goodrich-Blair H."/>
            <person name="Stock S.P."/>
            <person name="Adams B.J."/>
            <person name="Sternberg P.W."/>
            <person name="Mortazavi A."/>
        </authorList>
    </citation>
    <scope>NUCLEOTIDE SEQUENCE [LARGE SCALE GENOMIC DNA]</scope>
    <source>
        <strain evidence="2 3">ALL</strain>
    </source>
</reference>
<evidence type="ECO:0000313" key="2">
    <source>
        <dbReference type="EMBL" id="TMS32933.1"/>
    </source>
</evidence>
<dbReference type="EMBL" id="AZBU02000001">
    <property type="protein sequence ID" value="TMS32933.1"/>
    <property type="molecule type" value="Genomic_DNA"/>
</dbReference>
<dbReference type="EMBL" id="CM016762">
    <property type="protein sequence ID" value="TMS32933.1"/>
    <property type="molecule type" value="Genomic_DNA"/>
</dbReference>
<gene>
    <name evidence="2" type="ORF">L596_000722</name>
</gene>
<evidence type="ECO:0008006" key="4">
    <source>
        <dbReference type="Google" id="ProtNLM"/>
    </source>
</evidence>
<evidence type="ECO:0000313" key="3">
    <source>
        <dbReference type="Proteomes" id="UP000298663"/>
    </source>
</evidence>
<accession>A0A4V6I6Y6</accession>
<reference evidence="2 3" key="2">
    <citation type="journal article" date="2019" name="G3 (Bethesda)">
        <title>Hybrid Assembly of the Genome of the Entomopathogenic Nematode Steinernema carpocapsae Identifies the X-Chromosome.</title>
        <authorList>
            <person name="Serra L."/>
            <person name="Macchietto M."/>
            <person name="Macias-Munoz A."/>
            <person name="McGill C.J."/>
            <person name="Rodriguez I.M."/>
            <person name="Rodriguez B."/>
            <person name="Murad R."/>
            <person name="Mortazavi A."/>
        </authorList>
    </citation>
    <scope>NUCLEOTIDE SEQUENCE [LARGE SCALE GENOMIC DNA]</scope>
    <source>
        <strain evidence="2 3">ALL</strain>
    </source>
</reference>
<protein>
    <recommendedName>
        <fullName evidence="4">Secreted protein</fullName>
    </recommendedName>
</protein>
<name>A0A4V6I6Y6_STECR</name>
<dbReference type="AlphaFoldDB" id="A0A4V6I6Y6"/>
<comment type="caution">
    <text evidence="2">The sequence shown here is derived from an EMBL/GenBank/DDBJ whole genome shotgun (WGS) entry which is preliminary data.</text>
</comment>
<sequence>MRPRFIAWRALLLVAIRNKLWQHVAISSDSHCKTRQQQTKHNFSTALYKTCTILKSKKDLLTYGCKEYAEESAAKE</sequence>
<proteinExistence type="predicted"/>
<keyword evidence="1" id="KW-0732">Signal</keyword>
<feature type="signal peptide" evidence="1">
    <location>
        <begin position="1"/>
        <end position="21"/>
    </location>
</feature>
<dbReference type="OrthoDB" id="515692at2759"/>
<evidence type="ECO:0000256" key="1">
    <source>
        <dbReference type="SAM" id="SignalP"/>
    </source>
</evidence>